<evidence type="ECO:0000256" key="7">
    <source>
        <dbReference type="SAM" id="Phobius"/>
    </source>
</evidence>
<dbReference type="SMART" id="SM00181">
    <property type="entry name" value="EGF"/>
    <property type="match status" value="3"/>
</dbReference>
<dbReference type="InterPro" id="IPR001881">
    <property type="entry name" value="EGF-like_Ca-bd_dom"/>
</dbReference>
<dbReference type="CDD" id="cd00054">
    <property type="entry name" value="EGF_CA"/>
    <property type="match status" value="3"/>
</dbReference>
<evidence type="ECO:0000259" key="8">
    <source>
        <dbReference type="PROSITE" id="PS50026"/>
    </source>
</evidence>
<dbReference type="FunFam" id="2.10.25.10:FF:000143">
    <property type="entry name" value="Protein crumbs 1"/>
    <property type="match status" value="1"/>
</dbReference>
<evidence type="ECO:0000256" key="2">
    <source>
        <dbReference type="ARBA" id="ARBA00022729"/>
    </source>
</evidence>
<reference evidence="9 11" key="2">
    <citation type="journal article" date="2013" name="Nature">
        <title>Insights into bilaterian evolution from three spiralian genomes.</title>
        <authorList>
            <person name="Simakov O."/>
            <person name="Marletaz F."/>
            <person name="Cho S.J."/>
            <person name="Edsinger-Gonzales E."/>
            <person name="Havlak P."/>
            <person name="Hellsten U."/>
            <person name="Kuo D.H."/>
            <person name="Larsson T."/>
            <person name="Lv J."/>
            <person name="Arendt D."/>
            <person name="Savage R."/>
            <person name="Osoegawa K."/>
            <person name="de Jong P."/>
            <person name="Grimwood J."/>
            <person name="Chapman J.A."/>
            <person name="Shapiro H."/>
            <person name="Aerts A."/>
            <person name="Otillar R.P."/>
            <person name="Terry A.Y."/>
            <person name="Boore J.L."/>
            <person name="Grigoriev I.V."/>
            <person name="Lindberg D.R."/>
            <person name="Seaver E.C."/>
            <person name="Weisblat D.A."/>
            <person name="Putnam N.H."/>
            <person name="Rokhsar D.S."/>
        </authorList>
    </citation>
    <scope>NUCLEOTIDE SEQUENCE</scope>
    <source>
        <strain evidence="9 11">I ESC-2004</strain>
    </source>
</reference>
<evidence type="ECO:0000313" key="11">
    <source>
        <dbReference type="Proteomes" id="UP000014760"/>
    </source>
</evidence>
<dbReference type="PROSITE" id="PS00010">
    <property type="entry name" value="ASX_HYDROXYL"/>
    <property type="match status" value="1"/>
</dbReference>
<evidence type="ECO:0000313" key="9">
    <source>
        <dbReference type="EMBL" id="ELT98502.1"/>
    </source>
</evidence>
<keyword evidence="5" id="KW-0325">Glycoprotein</keyword>
<dbReference type="Proteomes" id="UP000014760">
    <property type="component" value="Unassembled WGS sequence"/>
</dbReference>
<dbReference type="FunFam" id="2.10.25.10:FF:000066">
    <property type="entry name" value="FAT atypical cadherin 4"/>
    <property type="match status" value="1"/>
</dbReference>
<accession>R7TXZ2</accession>
<keyword evidence="11" id="KW-1185">Reference proteome</keyword>
<evidence type="ECO:0000256" key="4">
    <source>
        <dbReference type="ARBA" id="ARBA00023157"/>
    </source>
</evidence>
<dbReference type="EnsemblMetazoa" id="CapteT178659">
    <property type="protein sequence ID" value="CapteP178659"/>
    <property type="gene ID" value="CapteG178659"/>
</dbReference>
<feature type="non-terminal residue" evidence="9">
    <location>
        <position position="1"/>
    </location>
</feature>
<dbReference type="InterPro" id="IPR009030">
    <property type="entry name" value="Growth_fac_rcpt_cys_sf"/>
</dbReference>
<dbReference type="PANTHER" id="PTHR12916:SF4">
    <property type="entry name" value="UNINFLATABLE, ISOFORM C"/>
    <property type="match status" value="1"/>
</dbReference>
<feature type="disulfide bond" evidence="6">
    <location>
        <begin position="131"/>
        <end position="140"/>
    </location>
</feature>
<organism evidence="9">
    <name type="scientific">Capitella teleta</name>
    <name type="common">Polychaete worm</name>
    <dbReference type="NCBI Taxonomy" id="283909"/>
    <lineage>
        <taxon>Eukaryota</taxon>
        <taxon>Metazoa</taxon>
        <taxon>Spiralia</taxon>
        <taxon>Lophotrochozoa</taxon>
        <taxon>Annelida</taxon>
        <taxon>Polychaeta</taxon>
        <taxon>Sedentaria</taxon>
        <taxon>Scolecida</taxon>
        <taxon>Capitellidae</taxon>
        <taxon>Capitella</taxon>
    </lineage>
</organism>
<dbReference type="GO" id="GO:0005112">
    <property type="term" value="F:Notch binding"/>
    <property type="evidence" value="ECO:0007669"/>
    <property type="project" value="TreeGrafter"/>
</dbReference>
<evidence type="ECO:0000313" key="10">
    <source>
        <dbReference type="EnsemblMetazoa" id="CapteP178659"/>
    </source>
</evidence>
<dbReference type="PROSITE" id="PS50026">
    <property type="entry name" value="EGF_3"/>
    <property type="match status" value="3"/>
</dbReference>
<evidence type="ECO:0000256" key="6">
    <source>
        <dbReference type="PROSITE-ProRule" id="PRU00076"/>
    </source>
</evidence>
<dbReference type="FunFam" id="2.10.25.10:FF:000431">
    <property type="entry name" value="Delta-like protein"/>
    <property type="match status" value="1"/>
</dbReference>
<keyword evidence="3" id="KW-0677">Repeat</keyword>
<dbReference type="HOGENOM" id="CLU_1424786_0_0_1"/>
<dbReference type="EMBL" id="AMQN01010451">
    <property type="status" value="NOT_ANNOTATED_CDS"/>
    <property type="molecule type" value="Genomic_DNA"/>
</dbReference>
<feature type="disulfide bond" evidence="6">
    <location>
        <begin position="55"/>
        <end position="64"/>
    </location>
</feature>
<evidence type="ECO:0000256" key="5">
    <source>
        <dbReference type="ARBA" id="ARBA00023180"/>
    </source>
</evidence>
<dbReference type="GO" id="GO:0007219">
    <property type="term" value="P:Notch signaling pathway"/>
    <property type="evidence" value="ECO:0007669"/>
    <property type="project" value="TreeGrafter"/>
</dbReference>
<dbReference type="SUPFAM" id="SSF57196">
    <property type="entry name" value="EGF/Laminin"/>
    <property type="match status" value="1"/>
</dbReference>
<dbReference type="InterPro" id="IPR000742">
    <property type="entry name" value="EGF"/>
</dbReference>
<dbReference type="PRINTS" id="PR00010">
    <property type="entry name" value="EGFBLOOD"/>
</dbReference>
<dbReference type="PROSITE" id="PS00022">
    <property type="entry name" value="EGF_1"/>
    <property type="match status" value="4"/>
</dbReference>
<keyword evidence="7" id="KW-0812">Transmembrane</keyword>
<keyword evidence="7" id="KW-1133">Transmembrane helix</keyword>
<dbReference type="OMA" id="ERVEHHM"/>
<feature type="disulfide bond" evidence="6">
    <location>
        <begin position="93"/>
        <end position="102"/>
    </location>
</feature>
<dbReference type="EMBL" id="KB307875">
    <property type="protein sequence ID" value="ELT98502.1"/>
    <property type="molecule type" value="Genomic_DNA"/>
</dbReference>
<feature type="transmembrane region" description="Helical" evidence="7">
    <location>
        <begin position="152"/>
        <end position="168"/>
    </location>
</feature>
<feature type="domain" description="EGF-like" evidence="8">
    <location>
        <begin position="105"/>
        <end position="141"/>
    </location>
</feature>
<gene>
    <name evidence="9" type="ORF">CAPTEDRAFT_178659</name>
</gene>
<sequence>ESAVIHDCKQLSYGVKIRLAVCCSTPEVKDPCESNPCKNGGLCVAQGSTSFTCDCSAGFEGSTCESEISPCNPNPCLNGGSCVDLIDGYNCSCHDGFTGSKCETEVQACDCNPCRSGGTCIKDGSSFKCICPPGRNGRLCERSESKFELHDLWLLCITLCIFSVHIWLHRLEPLDALPLLVWRLWIYCQLP</sequence>
<name>R7TXZ2_CAPTE</name>
<keyword evidence="7" id="KW-0472">Membrane</keyword>
<comment type="caution">
    <text evidence="6">Lacks conserved residue(s) required for the propagation of feature annotation.</text>
</comment>
<dbReference type="OrthoDB" id="430340at2759"/>
<dbReference type="Pfam" id="PF00008">
    <property type="entry name" value="EGF"/>
    <property type="match status" value="3"/>
</dbReference>
<reference evidence="11" key="1">
    <citation type="submission" date="2012-12" db="EMBL/GenBank/DDBJ databases">
        <authorList>
            <person name="Hellsten U."/>
            <person name="Grimwood J."/>
            <person name="Chapman J.A."/>
            <person name="Shapiro H."/>
            <person name="Aerts A."/>
            <person name="Otillar R.P."/>
            <person name="Terry A.Y."/>
            <person name="Boore J.L."/>
            <person name="Simakov O."/>
            <person name="Marletaz F."/>
            <person name="Cho S.-J."/>
            <person name="Edsinger-Gonzales E."/>
            <person name="Havlak P."/>
            <person name="Kuo D.-H."/>
            <person name="Larsson T."/>
            <person name="Lv J."/>
            <person name="Arendt D."/>
            <person name="Savage R."/>
            <person name="Osoegawa K."/>
            <person name="de Jong P."/>
            <person name="Lindberg D.R."/>
            <person name="Seaver E.C."/>
            <person name="Weisblat D.A."/>
            <person name="Putnam N.H."/>
            <person name="Grigoriev I.V."/>
            <person name="Rokhsar D.S."/>
        </authorList>
    </citation>
    <scope>NUCLEOTIDE SEQUENCE</scope>
    <source>
        <strain evidence="11">I ESC-2004</strain>
    </source>
</reference>
<dbReference type="GO" id="GO:0005509">
    <property type="term" value="F:calcium ion binding"/>
    <property type="evidence" value="ECO:0007669"/>
    <property type="project" value="InterPro"/>
</dbReference>
<dbReference type="SMART" id="SM00179">
    <property type="entry name" value="EGF_CA"/>
    <property type="match status" value="3"/>
</dbReference>
<reference evidence="10" key="3">
    <citation type="submission" date="2015-06" db="UniProtKB">
        <authorList>
            <consortium name="EnsemblMetazoa"/>
        </authorList>
    </citation>
    <scope>IDENTIFICATION</scope>
</reference>
<feature type="domain" description="EGF-like" evidence="8">
    <location>
        <begin position="67"/>
        <end position="103"/>
    </location>
</feature>
<dbReference type="PROSITE" id="PS01186">
    <property type="entry name" value="EGF_2"/>
    <property type="match status" value="2"/>
</dbReference>
<keyword evidence="4 6" id="KW-1015">Disulfide bond</keyword>
<dbReference type="AlphaFoldDB" id="R7TXZ2"/>
<dbReference type="STRING" id="283909.R7TXZ2"/>
<evidence type="ECO:0000256" key="3">
    <source>
        <dbReference type="ARBA" id="ARBA00022737"/>
    </source>
</evidence>
<keyword evidence="1 6" id="KW-0245">EGF-like domain</keyword>
<dbReference type="Gene3D" id="2.10.25.10">
    <property type="entry name" value="Laminin"/>
    <property type="match status" value="3"/>
</dbReference>
<keyword evidence="2" id="KW-0732">Signal</keyword>
<feature type="domain" description="EGF-like" evidence="8">
    <location>
        <begin position="28"/>
        <end position="65"/>
    </location>
</feature>
<evidence type="ECO:0000256" key="1">
    <source>
        <dbReference type="ARBA" id="ARBA00022536"/>
    </source>
</evidence>
<dbReference type="SUPFAM" id="SSF57184">
    <property type="entry name" value="Growth factor receptor domain"/>
    <property type="match status" value="1"/>
</dbReference>
<protein>
    <recommendedName>
        <fullName evidence="8">EGF-like domain-containing protein</fullName>
    </recommendedName>
</protein>
<dbReference type="InterPro" id="IPR000152">
    <property type="entry name" value="EGF-type_Asp/Asn_hydroxyl_site"/>
</dbReference>
<proteinExistence type="predicted"/>
<dbReference type="PANTHER" id="PTHR12916">
    <property type="entry name" value="CYTOCHROME C OXIDASE POLYPEPTIDE VIC-2"/>
    <property type="match status" value="1"/>
</dbReference>